<comment type="caution">
    <text evidence="2">The sequence shown here is derived from an EMBL/GenBank/DDBJ whole genome shotgun (WGS) entry which is preliminary data.</text>
</comment>
<accession>A0AAV1VC71</accession>
<evidence type="ECO:0000313" key="1">
    <source>
        <dbReference type="EMBL" id="CAK7939994.1"/>
    </source>
</evidence>
<sequence>MGSALAQQMAQKCQLLEDLHELRTSASHFVEFVQSKYGRMRVRYEEVVKRSDAFREALVDRVYQTAVIAHLK</sequence>
<dbReference type="AlphaFoldDB" id="A0AAV1VC71"/>
<protein>
    <submittedName>
        <fullName evidence="2">Uncharacterized protein</fullName>
    </submittedName>
</protein>
<dbReference type="EMBL" id="CAKLBY020000252">
    <property type="protein sequence ID" value="CAK7939994.1"/>
    <property type="molecule type" value="Genomic_DNA"/>
</dbReference>
<name>A0AAV1VC71_9STRA</name>
<gene>
    <name evidence="1" type="ORF">PM001_LOCUS25144</name>
    <name evidence="2" type="ORF">PM001_LOCUS29704</name>
</gene>
<evidence type="ECO:0000313" key="2">
    <source>
        <dbReference type="EMBL" id="CAK7944554.1"/>
    </source>
</evidence>
<dbReference type="EMBL" id="CAKLBY020000309">
    <property type="protein sequence ID" value="CAK7944554.1"/>
    <property type="molecule type" value="Genomic_DNA"/>
</dbReference>
<proteinExistence type="predicted"/>
<organism evidence="2 3">
    <name type="scientific">Peronospora matthiolae</name>
    <dbReference type="NCBI Taxonomy" id="2874970"/>
    <lineage>
        <taxon>Eukaryota</taxon>
        <taxon>Sar</taxon>
        <taxon>Stramenopiles</taxon>
        <taxon>Oomycota</taxon>
        <taxon>Peronosporomycetes</taxon>
        <taxon>Peronosporales</taxon>
        <taxon>Peronosporaceae</taxon>
        <taxon>Peronospora</taxon>
    </lineage>
</organism>
<evidence type="ECO:0000313" key="3">
    <source>
        <dbReference type="Proteomes" id="UP001162060"/>
    </source>
</evidence>
<dbReference type="Proteomes" id="UP001162060">
    <property type="component" value="Unassembled WGS sequence"/>
</dbReference>
<reference evidence="2" key="1">
    <citation type="submission" date="2024-01" db="EMBL/GenBank/DDBJ databases">
        <authorList>
            <person name="Webb A."/>
        </authorList>
    </citation>
    <scope>NUCLEOTIDE SEQUENCE</scope>
    <source>
        <strain evidence="2">Pm1</strain>
    </source>
</reference>